<reference evidence="1 2" key="1">
    <citation type="submission" date="2017-07" db="EMBL/GenBank/DDBJ databases">
        <title>A draft genome sequence of Gluconacetobacter entanii LTH 4560.</title>
        <authorList>
            <person name="Skraban J."/>
            <person name="Cleenwerck I."/>
            <person name="Vandamme P."/>
            <person name="Trcek J."/>
        </authorList>
    </citation>
    <scope>NUCLEOTIDE SEQUENCE [LARGE SCALE GENOMIC DNA]</scope>
    <source>
        <strain evidence="1 2">LTH 4560</strain>
    </source>
</reference>
<dbReference type="RefSeq" id="WP_110913518.1">
    <property type="nucleotide sequence ID" value="NZ_JANGSQ010000102.1"/>
</dbReference>
<gene>
    <name evidence="1" type="ORF">CFR72_08260</name>
</gene>
<name>A0A318PT85_9PROT</name>
<organism evidence="1 2">
    <name type="scientific">Gluconacetobacter entanii</name>
    <dbReference type="NCBI Taxonomy" id="108528"/>
    <lineage>
        <taxon>Bacteria</taxon>
        <taxon>Pseudomonadati</taxon>
        <taxon>Pseudomonadota</taxon>
        <taxon>Alphaproteobacteria</taxon>
        <taxon>Acetobacterales</taxon>
        <taxon>Acetobacteraceae</taxon>
        <taxon>Gluconacetobacter</taxon>
    </lineage>
</organism>
<evidence type="ECO:0000313" key="1">
    <source>
        <dbReference type="EMBL" id="PYD63164.1"/>
    </source>
</evidence>
<dbReference type="Proteomes" id="UP000248301">
    <property type="component" value="Unassembled WGS sequence"/>
</dbReference>
<sequence length="82" mass="9253">MVSFGARAGGKDPADVTAFVHDADTCVYLSGEWDSTLPQRRKDELSREMDAACAHIRARQEALQKKYRVDRDIMSELGAYQF</sequence>
<proteinExistence type="predicted"/>
<dbReference type="AlphaFoldDB" id="A0A318PT85"/>
<evidence type="ECO:0000313" key="2">
    <source>
        <dbReference type="Proteomes" id="UP000248301"/>
    </source>
</evidence>
<comment type="caution">
    <text evidence="1">The sequence shown here is derived from an EMBL/GenBank/DDBJ whole genome shotgun (WGS) entry which is preliminary data.</text>
</comment>
<dbReference type="EMBL" id="NKUF01000015">
    <property type="protein sequence ID" value="PYD63164.1"/>
    <property type="molecule type" value="Genomic_DNA"/>
</dbReference>
<accession>A0A318PT85</accession>
<protein>
    <submittedName>
        <fullName evidence="1">Uncharacterized protein</fullName>
    </submittedName>
</protein>